<reference evidence="1 2" key="1">
    <citation type="submission" date="2024-09" db="EMBL/GenBank/DDBJ databases">
        <title>Description of Labrys sedimenti sp. nov., isolated from a diclofenac-degrading enrichment culture, and genome-based reclassification of Labrys portucalensis as a later heterotypic synonym of Labrys neptuniae.</title>
        <authorList>
            <person name="Tancsics A."/>
            <person name="Csepanyi A."/>
        </authorList>
    </citation>
    <scope>NUCLEOTIDE SEQUENCE [LARGE SCALE GENOMIC DNA]</scope>
    <source>
        <strain evidence="1 2">LMG 23412</strain>
    </source>
</reference>
<gene>
    <name evidence="1" type="ORF">ACETRX_17445</name>
</gene>
<accession>A0ABV6ZGW8</accession>
<evidence type="ECO:0000313" key="2">
    <source>
        <dbReference type="Proteomes" id="UP001595190"/>
    </source>
</evidence>
<dbReference type="Proteomes" id="UP001595190">
    <property type="component" value="Unassembled WGS sequence"/>
</dbReference>
<evidence type="ECO:0000313" key="1">
    <source>
        <dbReference type="EMBL" id="MFC2251420.1"/>
    </source>
</evidence>
<proteinExistence type="predicted"/>
<dbReference type="RefSeq" id="WP_394311896.1">
    <property type="nucleotide sequence ID" value="NZ_JBHGPK010000006.1"/>
</dbReference>
<sequence length="178" mass="19773">MAGIEPCPDNVLQRLKPGIVLLNFAASQFAQQHQNHGRLADDIWLDRTQGNPPPEEVARFEAAYEARRAAWTADPAFLSAIGRLQGVGVDWAFSHESDVSGEFSLLRLYIAADDLGALEELAAENAGYVTPEAKASAAERFRIFMLRNYHPDWRRNRQLYADVGGSPYAAPATWSRET</sequence>
<comment type="caution">
    <text evidence="1">The sequence shown here is derived from an EMBL/GenBank/DDBJ whole genome shotgun (WGS) entry which is preliminary data.</text>
</comment>
<organism evidence="1 2">
    <name type="scientific">Labrys neptuniae</name>
    <dbReference type="NCBI Taxonomy" id="376174"/>
    <lineage>
        <taxon>Bacteria</taxon>
        <taxon>Pseudomonadati</taxon>
        <taxon>Pseudomonadota</taxon>
        <taxon>Alphaproteobacteria</taxon>
        <taxon>Hyphomicrobiales</taxon>
        <taxon>Xanthobacteraceae</taxon>
        <taxon>Labrys</taxon>
    </lineage>
</organism>
<name>A0ABV6ZGW8_9HYPH</name>
<protein>
    <submittedName>
        <fullName evidence="1">Uncharacterized protein</fullName>
    </submittedName>
</protein>
<dbReference type="EMBL" id="JBHGPK010000006">
    <property type="protein sequence ID" value="MFC2251420.1"/>
    <property type="molecule type" value="Genomic_DNA"/>
</dbReference>